<accession>A0A0L0FA21</accession>
<name>A0A0L0FA21_9EUKA</name>
<evidence type="ECO:0000313" key="7">
    <source>
        <dbReference type="Proteomes" id="UP000054560"/>
    </source>
</evidence>
<dbReference type="GO" id="GO:0003729">
    <property type="term" value="F:mRNA binding"/>
    <property type="evidence" value="ECO:0007669"/>
    <property type="project" value="TreeGrafter"/>
</dbReference>
<protein>
    <recommendedName>
        <fullName evidence="4">40S ribosomal protein S26</fullName>
    </recommendedName>
</protein>
<evidence type="ECO:0000256" key="2">
    <source>
        <dbReference type="ARBA" id="ARBA00022980"/>
    </source>
</evidence>
<dbReference type="GO" id="GO:0003735">
    <property type="term" value="F:structural constituent of ribosome"/>
    <property type="evidence" value="ECO:0007669"/>
    <property type="project" value="InterPro"/>
</dbReference>
<dbReference type="EMBL" id="KQ245667">
    <property type="protein sequence ID" value="KNC73396.1"/>
    <property type="molecule type" value="Genomic_DNA"/>
</dbReference>
<evidence type="ECO:0000256" key="4">
    <source>
        <dbReference type="RuleBase" id="RU363128"/>
    </source>
</evidence>
<comment type="similarity">
    <text evidence="1 4">Belongs to the eukaryotic ribosomal protein eS26 family.</text>
</comment>
<dbReference type="GO" id="GO:0006412">
    <property type="term" value="P:translation"/>
    <property type="evidence" value="ECO:0007669"/>
    <property type="project" value="InterPro"/>
</dbReference>
<dbReference type="InterPro" id="IPR038551">
    <property type="entry name" value="Ribosomal_eS26_sf"/>
</dbReference>
<dbReference type="InterPro" id="IPR047864">
    <property type="entry name" value="Ribosomal_eS26_CS"/>
</dbReference>
<evidence type="ECO:0000256" key="5">
    <source>
        <dbReference type="SAM" id="MobiDB-lite"/>
    </source>
</evidence>
<dbReference type="AlphaFoldDB" id="A0A0L0FA21"/>
<sequence length="59" mass="6730">YALPKLYVKQNYCISCAIHSRYRRVRSREDRRNRDPPPRFRGGAARGGPQAGGAAQQKK</sequence>
<dbReference type="GO" id="GO:0022627">
    <property type="term" value="C:cytosolic small ribosomal subunit"/>
    <property type="evidence" value="ECO:0007669"/>
    <property type="project" value="TreeGrafter"/>
</dbReference>
<dbReference type="Pfam" id="PF01283">
    <property type="entry name" value="Ribosomal_S26e"/>
    <property type="match status" value="1"/>
</dbReference>
<dbReference type="InterPro" id="IPR000892">
    <property type="entry name" value="Ribosomal_eS26"/>
</dbReference>
<proteinExistence type="inferred from homology"/>
<dbReference type="PANTHER" id="PTHR12538">
    <property type="entry name" value="40S RIBOSOMAL PROTEIN S26"/>
    <property type="match status" value="1"/>
</dbReference>
<dbReference type="Proteomes" id="UP000054560">
    <property type="component" value="Unassembled WGS sequence"/>
</dbReference>
<dbReference type="RefSeq" id="XP_014147298.1">
    <property type="nucleotide sequence ID" value="XM_014291823.1"/>
</dbReference>
<gene>
    <name evidence="6" type="ORF">SARC_14046</name>
</gene>
<organism evidence="6 7">
    <name type="scientific">Sphaeroforma arctica JP610</name>
    <dbReference type="NCBI Taxonomy" id="667725"/>
    <lineage>
        <taxon>Eukaryota</taxon>
        <taxon>Ichthyosporea</taxon>
        <taxon>Ichthyophonida</taxon>
        <taxon>Sphaeroforma</taxon>
    </lineage>
</organism>
<reference evidence="6 7" key="1">
    <citation type="submission" date="2011-02" db="EMBL/GenBank/DDBJ databases">
        <title>The Genome Sequence of Sphaeroforma arctica JP610.</title>
        <authorList>
            <consortium name="The Broad Institute Genome Sequencing Platform"/>
            <person name="Russ C."/>
            <person name="Cuomo C."/>
            <person name="Young S.K."/>
            <person name="Zeng Q."/>
            <person name="Gargeya S."/>
            <person name="Alvarado L."/>
            <person name="Berlin A."/>
            <person name="Chapman S.B."/>
            <person name="Chen Z."/>
            <person name="Freedman E."/>
            <person name="Gellesch M."/>
            <person name="Goldberg J."/>
            <person name="Griggs A."/>
            <person name="Gujja S."/>
            <person name="Heilman E."/>
            <person name="Heiman D."/>
            <person name="Howarth C."/>
            <person name="Mehta T."/>
            <person name="Neiman D."/>
            <person name="Pearson M."/>
            <person name="Roberts A."/>
            <person name="Saif S."/>
            <person name="Shea T."/>
            <person name="Shenoy N."/>
            <person name="Sisk P."/>
            <person name="Stolte C."/>
            <person name="Sykes S."/>
            <person name="White J."/>
            <person name="Yandava C."/>
            <person name="Burger G."/>
            <person name="Gray M.W."/>
            <person name="Holland P.W.H."/>
            <person name="King N."/>
            <person name="Lang F.B.F."/>
            <person name="Roger A.J."/>
            <person name="Ruiz-Trillo I."/>
            <person name="Haas B."/>
            <person name="Nusbaum C."/>
            <person name="Birren B."/>
        </authorList>
    </citation>
    <scope>NUCLEOTIDE SEQUENCE [LARGE SCALE GENOMIC DNA]</scope>
    <source>
        <strain evidence="6 7">JP610</strain>
    </source>
</reference>
<feature type="region of interest" description="Disordered" evidence="5">
    <location>
        <begin position="23"/>
        <end position="59"/>
    </location>
</feature>
<keyword evidence="7" id="KW-1185">Reference proteome</keyword>
<evidence type="ECO:0000313" key="6">
    <source>
        <dbReference type="EMBL" id="KNC73396.1"/>
    </source>
</evidence>
<dbReference type="eggNOG" id="KOG1768">
    <property type="taxonomic scope" value="Eukaryota"/>
</dbReference>
<dbReference type="Gene3D" id="3.30.1740.20">
    <property type="entry name" value="Ribosomal protein S26e"/>
    <property type="match status" value="1"/>
</dbReference>
<keyword evidence="3 4" id="KW-0687">Ribonucleoprotein</keyword>
<evidence type="ECO:0000256" key="3">
    <source>
        <dbReference type="ARBA" id="ARBA00023274"/>
    </source>
</evidence>
<feature type="non-terminal residue" evidence="6">
    <location>
        <position position="1"/>
    </location>
</feature>
<dbReference type="GeneID" id="25914550"/>
<keyword evidence="2 4" id="KW-0689">Ribosomal protein</keyword>
<dbReference type="STRING" id="667725.A0A0L0FA21"/>
<dbReference type="PANTHER" id="PTHR12538:SF0">
    <property type="entry name" value="40S RIBOSOMAL PROTEIN S26"/>
    <property type="match status" value="1"/>
</dbReference>
<evidence type="ECO:0000256" key="1">
    <source>
        <dbReference type="ARBA" id="ARBA00008596"/>
    </source>
</evidence>
<feature type="compositionally biased region" description="Basic and acidic residues" evidence="5">
    <location>
        <begin position="27"/>
        <end position="38"/>
    </location>
</feature>
<dbReference type="PROSITE" id="PS00733">
    <property type="entry name" value="RIBOSOMAL_S26E"/>
    <property type="match status" value="1"/>
</dbReference>